<comment type="caution">
    <text evidence="2">The sequence shown here is derived from an EMBL/GenBank/DDBJ whole genome shotgun (WGS) entry which is preliminary data.</text>
</comment>
<protein>
    <submittedName>
        <fullName evidence="2">DUF6431 domain-containing protein</fullName>
    </submittedName>
</protein>
<keyword evidence="3" id="KW-1185">Reference proteome</keyword>
<evidence type="ECO:0000313" key="3">
    <source>
        <dbReference type="Proteomes" id="UP001527099"/>
    </source>
</evidence>
<proteinExistence type="predicted"/>
<dbReference type="InterPro" id="IPR045536">
    <property type="entry name" value="DUF6431"/>
</dbReference>
<organism evidence="2 3">
    <name type="scientific">Paenibacillus alginolyticus</name>
    <dbReference type="NCBI Taxonomy" id="59839"/>
    <lineage>
        <taxon>Bacteria</taxon>
        <taxon>Bacillati</taxon>
        <taxon>Bacillota</taxon>
        <taxon>Bacilli</taxon>
        <taxon>Bacillales</taxon>
        <taxon>Paenibacillaceae</taxon>
        <taxon>Paenibacillus</taxon>
    </lineage>
</organism>
<evidence type="ECO:0000259" key="1">
    <source>
        <dbReference type="Pfam" id="PF20020"/>
    </source>
</evidence>
<dbReference type="Proteomes" id="UP001527099">
    <property type="component" value="Unassembled WGS sequence"/>
</dbReference>
<reference evidence="2 3" key="1">
    <citation type="submission" date="2022-05" db="EMBL/GenBank/DDBJ databases">
        <title>Genome Sequencing of Bee-Associated Microbes.</title>
        <authorList>
            <person name="Dunlap C."/>
        </authorList>
    </citation>
    <scope>NUCLEOTIDE SEQUENCE [LARGE SCALE GENOMIC DNA]</scope>
    <source>
        <strain evidence="2 3">NRRL B-14421</strain>
    </source>
</reference>
<dbReference type="EMBL" id="JAMDMX010000032">
    <property type="protein sequence ID" value="MCY9693374.1"/>
    <property type="molecule type" value="Genomic_DNA"/>
</dbReference>
<accession>A0ABT4GB10</accession>
<dbReference type="Pfam" id="PF20020">
    <property type="entry name" value="DUF6431"/>
    <property type="match status" value="1"/>
</dbReference>
<feature type="domain" description="DUF6431" evidence="1">
    <location>
        <begin position="4"/>
        <end position="86"/>
    </location>
</feature>
<gene>
    <name evidence="2" type="ORF">M5X19_10790</name>
</gene>
<sequence>MVPSPCCGEELQVIGSRKRISRNATGEAKVLSLRRLRCTGCCKIHHELPDCLVPYKRYESTCVEDVVSEDTDAAVVAADDSTLYRWKSWYNELATYWCGALSSIAVRFHQQPLEVSSTPSLSTHQRIGQIVGDAPGWLARVVRPIANVNLWLHTRSAFLSTGAFGRLSS</sequence>
<name>A0ABT4GB10_9BACL</name>
<evidence type="ECO:0000313" key="2">
    <source>
        <dbReference type="EMBL" id="MCY9693374.1"/>
    </source>
</evidence>